<evidence type="ECO:0000313" key="1">
    <source>
        <dbReference type="EMBL" id="KAI4296029.1"/>
    </source>
</evidence>
<organism evidence="1 2">
    <name type="scientific">Bauhinia variegata</name>
    <name type="common">Purple orchid tree</name>
    <name type="synonym">Phanera variegata</name>
    <dbReference type="NCBI Taxonomy" id="167791"/>
    <lineage>
        <taxon>Eukaryota</taxon>
        <taxon>Viridiplantae</taxon>
        <taxon>Streptophyta</taxon>
        <taxon>Embryophyta</taxon>
        <taxon>Tracheophyta</taxon>
        <taxon>Spermatophyta</taxon>
        <taxon>Magnoliopsida</taxon>
        <taxon>eudicotyledons</taxon>
        <taxon>Gunneridae</taxon>
        <taxon>Pentapetalae</taxon>
        <taxon>rosids</taxon>
        <taxon>fabids</taxon>
        <taxon>Fabales</taxon>
        <taxon>Fabaceae</taxon>
        <taxon>Cercidoideae</taxon>
        <taxon>Cercideae</taxon>
        <taxon>Bauhiniinae</taxon>
        <taxon>Bauhinia</taxon>
    </lineage>
</organism>
<gene>
    <name evidence="1" type="ORF">L6164_036019</name>
</gene>
<keyword evidence="2" id="KW-1185">Reference proteome</keyword>
<name>A0ACB9KFV4_BAUVA</name>
<proteinExistence type="predicted"/>
<comment type="caution">
    <text evidence="1">The sequence shown here is derived from an EMBL/GenBank/DDBJ whole genome shotgun (WGS) entry which is preliminary data.</text>
</comment>
<reference evidence="1 2" key="1">
    <citation type="journal article" date="2022" name="DNA Res.">
        <title>Chromosomal-level genome assembly of the orchid tree Bauhinia variegata (Leguminosae; Cercidoideae) supports the allotetraploid origin hypothesis of Bauhinia.</title>
        <authorList>
            <person name="Zhong Y."/>
            <person name="Chen Y."/>
            <person name="Zheng D."/>
            <person name="Pang J."/>
            <person name="Liu Y."/>
            <person name="Luo S."/>
            <person name="Meng S."/>
            <person name="Qian L."/>
            <person name="Wei D."/>
            <person name="Dai S."/>
            <person name="Zhou R."/>
        </authorList>
    </citation>
    <scope>NUCLEOTIDE SEQUENCE [LARGE SCALE GENOMIC DNA]</scope>
    <source>
        <strain evidence="1">BV-YZ2020</strain>
    </source>
</reference>
<protein>
    <submittedName>
        <fullName evidence="1">Uncharacterized protein</fullName>
    </submittedName>
</protein>
<evidence type="ECO:0000313" key="2">
    <source>
        <dbReference type="Proteomes" id="UP000828941"/>
    </source>
</evidence>
<sequence>MQDVFAAGSDTSATTLEWVMSEIMKNDRVRKKVQTELREALGGKKTIHETDLEQLNYLKLVIKEALRLHPPAPLLLPRECRESCTVDGYEIPIKTQVIINGWALGRDPEYWRDADSFIPERFQGSSIDFKGSNFEFIPFGAGRRICPGLSFGLANIELPLAKLLYHFDWELPNGMKSEDLDMTEAYGFIAGRKDNLYLIPTCYYPPLQDNAS</sequence>
<dbReference type="Proteomes" id="UP000828941">
    <property type="component" value="Chromosome 14"/>
</dbReference>
<dbReference type="EMBL" id="CM039439">
    <property type="protein sequence ID" value="KAI4296029.1"/>
    <property type="molecule type" value="Genomic_DNA"/>
</dbReference>
<accession>A0ACB9KFV4</accession>